<feature type="compositionally biased region" description="Low complexity" evidence="1">
    <location>
        <begin position="17"/>
        <end position="26"/>
    </location>
</feature>
<evidence type="ECO:0000313" key="2">
    <source>
        <dbReference type="EMBL" id="TBU62960.1"/>
    </source>
</evidence>
<gene>
    <name evidence="2" type="ORF">BD310DRAFT_917516</name>
</gene>
<protein>
    <submittedName>
        <fullName evidence="2">Uncharacterized protein</fullName>
    </submittedName>
</protein>
<feature type="region of interest" description="Disordered" evidence="1">
    <location>
        <begin position="1"/>
        <end position="34"/>
    </location>
</feature>
<reference evidence="2 3" key="1">
    <citation type="submission" date="2019-01" db="EMBL/GenBank/DDBJ databases">
        <title>Draft genome sequences of three monokaryotic isolates of the white-rot basidiomycete fungus Dichomitus squalens.</title>
        <authorList>
            <consortium name="DOE Joint Genome Institute"/>
            <person name="Lopez S.C."/>
            <person name="Andreopoulos B."/>
            <person name="Pangilinan J."/>
            <person name="Lipzen A."/>
            <person name="Riley R."/>
            <person name="Ahrendt S."/>
            <person name="Ng V."/>
            <person name="Barry K."/>
            <person name="Daum C."/>
            <person name="Grigoriev I.V."/>
            <person name="Hilden K.S."/>
            <person name="Makela M.R."/>
            <person name="de Vries R.P."/>
        </authorList>
    </citation>
    <scope>NUCLEOTIDE SEQUENCE [LARGE SCALE GENOMIC DNA]</scope>
    <source>
        <strain evidence="2 3">CBS 464.89</strain>
    </source>
</reference>
<dbReference type="AlphaFoldDB" id="A0A4Q9P7D8"/>
<proteinExistence type="predicted"/>
<evidence type="ECO:0000313" key="3">
    <source>
        <dbReference type="Proteomes" id="UP000292082"/>
    </source>
</evidence>
<name>A0A4Q9P7D8_9APHY</name>
<organism evidence="2 3">
    <name type="scientific">Dichomitus squalens</name>
    <dbReference type="NCBI Taxonomy" id="114155"/>
    <lineage>
        <taxon>Eukaryota</taxon>
        <taxon>Fungi</taxon>
        <taxon>Dikarya</taxon>
        <taxon>Basidiomycota</taxon>
        <taxon>Agaricomycotina</taxon>
        <taxon>Agaricomycetes</taxon>
        <taxon>Polyporales</taxon>
        <taxon>Polyporaceae</taxon>
        <taxon>Dichomitus</taxon>
    </lineage>
</organism>
<accession>A0A4Q9P7D8</accession>
<sequence length="56" mass="6422">MTWESTSARITRRTRRSTWPSRFPSPNSTTPFPEASSIIVSDGLYQLSRILPRGIR</sequence>
<evidence type="ECO:0000256" key="1">
    <source>
        <dbReference type="SAM" id="MobiDB-lite"/>
    </source>
</evidence>
<dbReference type="EMBL" id="ML145091">
    <property type="protein sequence ID" value="TBU62960.1"/>
    <property type="molecule type" value="Genomic_DNA"/>
</dbReference>
<keyword evidence="3" id="KW-1185">Reference proteome</keyword>
<dbReference type="Proteomes" id="UP000292082">
    <property type="component" value="Unassembled WGS sequence"/>
</dbReference>